<dbReference type="InterPro" id="IPR000210">
    <property type="entry name" value="BTB/POZ_dom"/>
</dbReference>
<dbReference type="PROSITE" id="PS50097">
    <property type="entry name" value="BTB"/>
    <property type="match status" value="1"/>
</dbReference>
<keyword evidence="1" id="KW-0175">Coiled coil</keyword>
<protein>
    <recommendedName>
        <fullName evidence="2">BTB domain-containing protein</fullName>
    </recommendedName>
</protein>
<name>A0A8J5XGV0_DIALT</name>
<proteinExistence type="predicted"/>
<keyword evidence="4" id="KW-1185">Reference proteome</keyword>
<gene>
    <name evidence="3" type="ORF">KFE25_004711</name>
</gene>
<dbReference type="Proteomes" id="UP000751190">
    <property type="component" value="Unassembled WGS sequence"/>
</dbReference>
<comment type="caution">
    <text evidence="3">The sequence shown here is derived from an EMBL/GenBank/DDBJ whole genome shotgun (WGS) entry which is preliminary data.</text>
</comment>
<evidence type="ECO:0000259" key="2">
    <source>
        <dbReference type="PROSITE" id="PS50097"/>
    </source>
</evidence>
<feature type="domain" description="BTB" evidence="2">
    <location>
        <begin position="238"/>
        <end position="296"/>
    </location>
</feature>
<dbReference type="InterPro" id="IPR011989">
    <property type="entry name" value="ARM-like"/>
</dbReference>
<feature type="coiled-coil region" evidence="1">
    <location>
        <begin position="188"/>
        <end position="222"/>
    </location>
</feature>
<organism evidence="3 4">
    <name type="scientific">Diacronema lutheri</name>
    <name type="common">Unicellular marine alga</name>
    <name type="synonym">Monochrysis lutheri</name>
    <dbReference type="NCBI Taxonomy" id="2081491"/>
    <lineage>
        <taxon>Eukaryota</taxon>
        <taxon>Haptista</taxon>
        <taxon>Haptophyta</taxon>
        <taxon>Pavlovophyceae</taxon>
        <taxon>Pavlovales</taxon>
        <taxon>Pavlovaceae</taxon>
        <taxon>Diacronema</taxon>
    </lineage>
</organism>
<dbReference type="Gene3D" id="1.25.10.10">
    <property type="entry name" value="Leucine-rich Repeat Variant"/>
    <property type="match status" value="1"/>
</dbReference>
<accession>A0A8J5XGV0</accession>
<evidence type="ECO:0000313" key="4">
    <source>
        <dbReference type="Proteomes" id="UP000751190"/>
    </source>
</evidence>
<dbReference type="EMBL" id="JAGTXO010000019">
    <property type="protein sequence ID" value="KAG8462735.1"/>
    <property type="molecule type" value="Genomic_DNA"/>
</dbReference>
<dbReference type="SUPFAM" id="SSF48371">
    <property type="entry name" value="ARM repeat"/>
    <property type="match status" value="1"/>
</dbReference>
<dbReference type="AlphaFoldDB" id="A0A8J5XGV0"/>
<dbReference type="InterPro" id="IPR016024">
    <property type="entry name" value="ARM-type_fold"/>
</dbReference>
<reference evidence="3" key="1">
    <citation type="submission" date="2021-05" db="EMBL/GenBank/DDBJ databases">
        <title>The genome of the haptophyte Pavlova lutheri (Diacronema luteri, Pavlovales) - a model for lipid biosynthesis in eukaryotic algae.</title>
        <authorList>
            <person name="Hulatt C.J."/>
            <person name="Posewitz M.C."/>
        </authorList>
    </citation>
    <scope>NUCLEOTIDE SEQUENCE</scope>
    <source>
        <strain evidence="3">NIVA-4/92</strain>
    </source>
</reference>
<dbReference type="Gene3D" id="3.30.710.10">
    <property type="entry name" value="Potassium Channel Kv1.1, Chain A"/>
    <property type="match status" value="1"/>
</dbReference>
<dbReference type="InterPro" id="IPR011333">
    <property type="entry name" value="SKP1/BTB/POZ_sf"/>
</dbReference>
<sequence length="459" mass="48638">MQPADEPKSIWSDLVRELEQKQHRWEDNERASNGPALKSSWTMAAKAVAKAVKDGGPAASHSAADAGAIPLLVNVLMDGSEAGKTAAAFALGIVATEPDLRALIEHADARPWLAELANGRKGEAKSSAEAALRNLDGGELRQPVGVVMPADDSDADCAPATLMSTLPRTMRTAALGAAVGDAAPAATHSAFARNLNDANARARELERDACEAKARLNALERELRAMGAASVGEHTVHGTVTLRCADGVELRASRFMLEHTSPHFRQLFESSPSRVLAADAAFSSAAHAALLSQLHSLGVAPLPDAPLMLELLALAAAQRRAARAHEAADGSELSTTLRRVIARCEQTVIREMSVHNCLDLLLLAKASGSSVHVLQAAEAMVKARFAEVVAQPRMAQYLAHKPHEAAQMLAAMLSDVTLENAQLRRELGGVSPDLTSDAELHLNARAEACLAQPKRLRLL</sequence>
<evidence type="ECO:0000313" key="3">
    <source>
        <dbReference type="EMBL" id="KAG8462735.1"/>
    </source>
</evidence>
<evidence type="ECO:0000256" key="1">
    <source>
        <dbReference type="SAM" id="Coils"/>
    </source>
</evidence>